<comment type="caution">
    <text evidence="2">The sequence shown here is derived from an EMBL/GenBank/DDBJ whole genome shotgun (WGS) entry which is preliminary data.</text>
</comment>
<dbReference type="Pfam" id="PF11453">
    <property type="entry name" value="DUF2950"/>
    <property type="match status" value="1"/>
</dbReference>
<sequence>MSRPLLAGLALAGLTVSPLLAEPATYASPTDAAMAFMEALDSNEPGAVLSVFGPENGDLVRSGDPVEDGINRLAVQAMFREGYRLQPQEDGSVVLALGADGWPFPVPLARMDEGWAFDAAAGAAEVLAREIGGNELDIIDLMDAYGDVQLAFRLVDQDGDGVMEFARQIISSAEDRDGLFWPGQNSPMGANLARASVFGYNDGETDHPPEPHHGYYFRILDGQTDAAPGGAMSYLVNDQMVGGHGLLAVPADYGVTGIHSFMVSENGVILQADLGEETLDIAADMTLYDPGDAWSPVED</sequence>
<proteinExistence type="predicted"/>
<evidence type="ECO:0000256" key="1">
    <source>
        <dbReference type="SAM" id="SignalP"/>
    </source>
</evidence>
<feature type="chain" id="PRO_5035206776" evidence="1">
    <location>
        <begin position="22"/>
        <end position="299"/>
    </location>
</feature>
<feature type="signal peptide" evidence="1">
    <location>
        <begin position="1"/>
        <end position="21"/>
    </location>
</feature>
<evidence type="ECO:0000313" key="3">
    <source>
        <dbReference type="Proteomes" id="UP000619079"/>
    </source>
</evidence>
<keyword evidence="3" id="KW-1185">Reference proteome</keyword>
<name>A0A8J7ILT8_9RHOB</name>
<accession>A0A8J7ILT8</accession>
<dbReference type="InterPro" id="IPR021556">
    <property type="entry name" value="DUF2950"/>
</dbReference>
<protein>
    <submittedName>
        <fullName evidence="2">DUF2950 family protein</fullName>
    </submittedName>
</protein>
<dbReference type="AlphaFoldDB" id="A0A8J7ILT8"/>
<dbReference type="EMBL" id="JAELVR010000001">
    <property type="protein sequence ID" value="MBJ6370321.1"/>
    <property type="molecule type" value="Genomic_DNA"/>
</dbReference>
<organism evidence="2 3">
    <name type="scientific">Sedimentitalea arenosa</name>
    <dbReference type="NCBI Taxonomy" id="2798803"/>
    <lineage>
        <taxon>Bacteria</taxon>
        <taxon>Pseudomonadati</taxon>
        <taxon>Pseudomonadota</taxon>
        <taxon>Alphaproteobacteria</taxon>
        <taxon>Rhodobacterales</taxon>
        <taxon>Paracoccaceae</taxon>
        <taxon>Sedimentitalea</taxon>
    </lineage>
</organism>
<reference evidence="2" key="1">
    <citation type="submission" date="2020-12" db="EMBL/GenBank/DDBJ databases">
        <title>Sedimentitalea sp. nov., isolated from sand in Incheon.</title>
        <authorList>
            <person name="Kim W."/>
        </authorList>
    </citation>
    <scope>NUCLEOTIDE SEQUENCE</scope>
    <source>
        <strain evidence="2">CAU 1593</strain>
    </source>
</reference>
<dbReference type="RefSeq" id="WP_199023083.1">
    <property type="nucleotide sequence ID" value="NZ_JAELVR010000001.1"/>
</dbReference>
<dbReference type="Proteomes" id="UP000619079">
    <property type="component" value="Unassembled WGS sequence"/>
</dbReference>
<gene>
    <name evidence="2" type="ORF">JF290_02175</name>
</gene>
<evidence type="ECO:0000313" key="2">
    <source>
        <dbReference type="EMBL" id="MBJ6370321.1"/>
    </source>
</evidence>
<keyword evidence="1" id="KW-0732">Signal</keyword>